<dbReference type="EMBL" id="JBDFQZ010000008">
    <property type="protein sequence ID" value="KAK9700145.1"/>
    <property type="molecule type" value="Genomic_DNA"/>
</dbReference>
<comment type="subcellular location">
    <subcellularLocation>
        <location evidence="1">Membrane</location>
        <topology evidence="1">Single-pass membrane protein</topology>
    </subcellularLocation>
</comment>
<name>A0AAW1JBQ4_SAPOF</name>
<sequence length="443" mass="51280">MDNNPTITTKTQKIKINLKLILQLAFPLILLITLIPLQLTKIITFKWSPKYTNNNILSNNTQQFAAVTPPKPGLLPGPRTRKCDIFSGEWVPDPNAPYYTNTSCWAIHEHQNCMKYGRLDSEFMKWRWKPNECDLPLFNPSNFFEIVRGKSLAFVGDSVARNQMQSLICLLSKVEYPIDVSNTKDENFKRWYYQSYNFTLASFWTPFLVKAQENDPNGPTGTGIFGLHLDEPDTAWSAQIDDFDYIILSAGHWFFRSLMYYEKARLIGCRFCQISGVIEYTIEYGYRKAVRTAFRAILERRNLKGVVFLRTFAPSHFEGGEWNKGGNCLRKKPYKSRDITLQGVDLDLYMAQLSEFKKARKSGLRNGVKLKLIDMTRPMLLRPDGHPSTYGHWPHENVTLYNDCVHWCLPGPIDNWNDFLLEMLWNEEKIVLHANSGGVRKFS</sequence>
<evidence type="ECO:0000256" key="3">
    <source>
        <dbReference type="ARBA" id="ARBA00022692"/>
    </source>
</evidence>
<dbReference type="PANTHER" id="PTHR32285">
    <property type="entry name" value="PROTEIN TRICHOME BIREFRINGENCE-LIKE 9-RELATED"/>
    <property type="match status" value="1"/>
</dbReference>
<dbReference type="AlphaFoldDB" id="A0AAW1JBQ4"/>
<keyword evidence="5 7" id="KW-1133">Transmembrane helix</keyword>
<comment type="similarity">
    <text evidence="2">Belongs to the PC-esterase family. TBL subfamily.</text>
</comment>
<evidence type="ECO:0000259" key="9">
    <source>
        <dbReference type="Pfam" id="PF14416"/>
    </source>
</evidence>
<feature type="domain" description="Trichome birefringence-like N-terminal" evidence="9">
    <location>
        <begin position="82"/>
        <end position="134"/>
    </location>
</feature>
<evidence type="ECO:0008006" key="12">
    <source>
        <dbReference type="Google" id="ProtNLM"/>
    </source>
</evidence>
<comment type="caution">
    <text evidence="10">The sequence shown here is derived from an EMBL/GenBank/DDBJ whole genome shotgun (WGS) entry which is preliminary data.</text>
</comment>
<organism evidence="10 11">
    <name type="scientific">Saponaria officinalis</name>
    <name type="common">Common soapwort</name>
    <name type="synonym">Lychnis saponaria</name>
    <dbReference type="NCBI Taxonomy" id="3572"/>
    <lineage>
        <taxon>Eukaryota</taxon>
        <taxon>Viridiplantae</taxon>
        <taxon>Streptophyta</taxon>
        <taxon>Embryophyta</taxon>
        <taxon>Tracheophyta</taxon>
        <taxon>Spermatophyta</taxon>
        <taxon>Magnoliopsida</taxon>
        <taxon>eudicotyledons</taxon>
        <taxon>Gunneridae</taxon>
        <taxon>Pentapetalae</taxon>
        <taxon>Caryophyllales</taxon>
        <taxon>Caryophyllaceae</taxon>
        <taxon>Caryophylleae</taxon>
        <taxon>Saponaria</taxon>
    </lineage>
</organism>
<evidence type="ECO:0000256" key="1">
    <source>
        <dbReference type="ARBA" id="ARBA00004167"/>
    </source>
</evidence>
<dbReference type="InterPro" id="IPR025846">
    <property type="entry name" value="TBL_N"/>
</dbReference>
<evidence type="ECO:0000313" key="10">
    <source>
        <dbReference type="EMBL" id="KAK9700145.1"/>
    </source>
</evidence>
<protein>
    <recommendedName>
        <fullName evidence="12">Trichome birefringence-like N-terminal domain-containing protein</fullName>
    </recommendedName>
</protein>
<dbReference type="GO" id="GO:0016413">
    <property type="term" value="F:O-acetyltransferase activity"/>
    <property type="evidence" value="ECO:0007669"/>
    <property type="project" value="InterPro"/>
</dbReference>
<accession>A0AAW1JBQ4</accession>
<evidence type="ECO:0000259" key="8">
    <source>
        <dbReference type="Pfam" id="PF13839"/>
    </source>
</evidence>
<dbReference type="GO" id="GO:0016020">
    <property type="term" value="C:membrane"/>
    <property type="evidence" value="ECO:0007669"/>
    <property type="project" value="UniProtKB-SubCell"/>
</dbReference>
<proteinExistence type="inferred from homology"/>
<evidence type="ECO:0000256" key="2">
    <source>
        <dbReference type="ARBA" id="ARBA00007727"/>
    </source>
</evidence>
<evidence type="ECO:0000313" key="11">
    <source>
        <dbReference type="Proteomes" id="UP001443914"/>
    </source>
</evidence>
<reference evidence="10" key="1">
    <citation type="submission" date="2024-03" db="EMBL/GenBank/DDBJ databases">
        <title>WGS assembly of Saponaria officinalis var. Norfolk2.</title>
        <authorList>
            <person name="Jenkins J."/>
            <person name="Shu S."/>
            <person name="Grimwood J."/>
            <person name="Barry K."/>
            <person name="Goodstein D."/>
            <person name="Schmutz J."/>
            <person name="Leebens-Mack J."/>
            <person name="Osbourn A."/>
        </authorList>
    </citation>
    <scope>NUCLEOTIDE SEQUENCE [LARGE SCALE GENOMIC DNA]</scope>
    <source>
        <strain evidence="10">JIC</strain>
    </source>
</reference>
<dbReference type="Pfam" id="PF13839">
    <property type="entry name" value="PC-Esterase"/>
    <property type="match status" value="1"/>
</dbReference>
<dbReference type="Proteomes" id="UP001443914">
    <property type="component" value="Unassembled WGS sequence"/>
</dbReference>
<keyword evidence="4" id="KW-0735">Signal-anchor</keyword>
<evidence type="ECO:0000256" key="7">
    <source>
        <dbReference type="SAM" id="Phobius"/>
    </source>
</evidence>
<feature type="transmembrane region" description="Helical" evidence="7">
    <location>
        <begin position="20"/>
        <end position="39"/>
    </location>
</feature>
<evidence type="ECO:0000256" key="5">
    <source>
        <dbReference type="ARBA" id="ARBA00022989"/>
    </source>
</evidence>
<feature type="domain" description="Trichome birefringence-like C-terminal" evidence="8">
    <location>
        <begin position="135"/>
        <end position="423"/>
    </location>
</feature>
<evidence type="ECO:0000256" key="4">
    <source>
        <dbReference type="ARBA" id="ARBA00022968"/>
    </source>
</evidence>
<keyword evidence="3 7" id="KW-0812">Transmembrane</keyword>
<dbReference type="InterPro" id="IPR029962">
    <property type="entry name" value="TBL"/>
</dbReference>
<gene>
    <name evidence="10" type="ORF">RND81_08G220000</name>
</gene>
<dbReference type="GO" id="GO:0005794">
    <property type="term" value="C:Golgi apparatus"/>
    <property type="evidence" value="ECO:0007669"/>
    <property type="project" value="TreeGrafter"/>
</dbReference>
<keyword evidence="11" id="KW-1185">Reference proteome</keyword>
<dbReference type="Pfam" id="PF14416">
    <property type="entry name" value="PMR5N"/>
    <property type="match status" value="1"/>
</dbReference>
<dbReference type="InterPro" id="IPR026057">
    <property type="entry name" value="TBL_C"/>
</dbReference>
<evidence type="ECO:0000256" key="6">
    <source>
        <dbReference type="ARBA" id="ARBA00023136"/>
    </source>
</evidence>
<keyword evidence="6 7" id="KW-0472">Membrane</keyword>
<dbReference type="PANTHER" id="PTHR32285:SF48">
    <property type="entry name" value="PROTEIN TRICHOME BIREFRINGENCE-LIKE 19"/>
    <property type="match status" value="1"/>
</dbReference>